<proteinExistence type="predicted"/>
<dbReference type="RefSeq" id="WP_106160671.1">
    <property type="nucleotide sequence ID" value="NZ_PVTT01000002.1"/>
</dbReference>
<dbReference type="EMBL" id="PVTT01000002">
    <property type="protein sequence ID" value="PRY93040.1"/>
    <property type="molecule type" value="Genomic_DNA"/>
</dbReference>
<feature type="domain" description="SCP" evidence="2">
    <location>
        <begin position="50"/>
        <end position="163"/>
    </location>
</feature>
<dbReference type="AlphaFoldDB" id="A0A2T0X280"/>
<dbReference type="CDD" id="cd05379">
    <property type="entry name" value="CAP_bacterial"/>
    <property type="match status" value="1"/>
</dbReference>
<gene>
    <name evidence="3" type="ORF">BCF33_1905</name>
</gene>
<dbReference type="PROSITE" id="PS51257">
    <property type="entry name" value="PROKAR_LIPOPROTEIN"/>
    <property type="match status" value="1"/>
</dbReference>
<comment type="caution">
    <text evidence="3">The sequence shown here is derived from an EMBL/GenBank/DDBJ whole genome shotgun (WGS) entry which is preliminary data.</text>
</comment>
<keyword evidence="4" id="KW-1185">Reference proteome</keyword>
<accession>A0A2T0X280</accession>
<dbReference type="Pfam" id="PF00188">
    <property type="entry name" value="CAP"/>
    <property type="match status" value="1"/>
</dbReference>
<dbReference type="SUPFAM" id="SSF55797">
    <property type="entry name" value="PR-1-like"/>
    <property type="match status" value="1"/>
</dbReference>
<dbReference type="PANTHER" id="PTHR31157:SF1">
    <property type="entry name" value="SCP DOMAIN-CONTAINING PROTEIN"/>
    <property type="match status" value="1"/>
</dbReference>
<dbReference type="Proteomes" id="UP000238801">
    <property type="component" value="Unassembled WGS sequence"/>
</dbReference>
<feature type="region of interest" description="Disordered" evidence="1">
    <location>
        <begin position="186"/>
        <end position="208"/>
    </location>
</feature>
<dbReference type="OrthoDB" id="7846629at2"/>
<evidence type="ECO:0000259" key="2">
    <source>
        <dbReference type="Pfam" id="PF00188"/>
    </source>
</evidence>
<evidence type="ECO:0000313" key="4">
    <source>
        <dbReference type="Proteomes" id="UP000238801"/>
    </source>
</evidence>
<dbReference type="InterPro" id="IPR014044">
    <property type="entry name" value="CAP_dom"/>
</dbReference>
<dbReference type="Gene3D" id="3.40.33.10">
    <property type="entry name" value="CAP"/>
    <property type="match status" value="1"/>
</dbReference>
<reference evidence="3 4" key="1">
    <citation type="submission" date="2018-03" db="EMBL/GenBank/DDBJ databases">
        <title>Genomic Encyclopedia of Archaeal and Bacterial Type Strains, Phase II (KMG-II): from individual species to whole genera.</title>
        <authorList>
            <person name="Goeker M."/>
        </authorList>
    </citation>
    <scope>NUCLEOTIDE SEQUENCE [LARGE SCALE GENOMIC DNA]</scope>
    <source>
        <strain evidence="3 4">DSM 29318</strain>
    </source>
</reference>
<dbReference type="InterPro" id="IPR035940">
    <property type="entry name" value="CAP_sf"/>
</dbReference>
<name>A0A2T0X280_9RHOB</name>
<evidence type="ECO:0000256" key="1">
    <source>
        <dbReference type="SAM" id="MobiDB-lite"/>
    </source>
</evidence>
<organism evidence="3 4">
    <name type="scientific">Hasllibacter halocynthiae</name>
    <dbReference type="NCBI Taxonomy" id="595589"/>
    <lineage>
        <taxon>Bacteria</taxon>
        <taxon>Pseudomonadati</taxon>
        <taxon>Pseudomonadota</taxon>
        <taxon>Alphaproteobacteria</taxon>
        <taxon>Rhodobacterales</taxon>
        <taxon>Roseobacteraceae</taxon>
        <taxon>Hasllibacter</taxon>
    </lineage>
</organism>
<sequence length="208" mass="21120">MRGTLVPAALAALIALSGCTSPGGPMAGAPASGIYRITEADEGRVQFAMLDEVNALRSAGGAEALSLDAALNAAAVTHSRDMARQNRPWHFSSDGSSPIERVRRAGYTGGFVGEVIAESFETERETVAAWMLEEGSRQAILNPAARDAGIGWFQEPGGKIWWTLVTGAPGAGASAVSRPAGTLPPAPGIAAPPGGAGFGGGAIQLPRS</sequence>
<protein>
    <submittedName>
        <fullName evidence="3">Uncharacterized protein YkwD</fullName>
    </submittedName>
</protein>
<evidence type="ECO:0000313" key="3">
    <source>
        <dbReference type="EMBL" id="PRY93040.1"/>
    </source>
</evidence>
<dbReference type="PANTHER" id="PTHR31157">
    <property type="entry name" value="SCP DOMAIN-CONTAINING PROTEIN"/>
    <property type="match status" value="1"/>
</dbReference>